<evidence type="ECO:0000256" key="1">
    <source>
        <dbReference type="SAM" id="Phobius"/>
    </source>
</evidence>
<accession>A0AB39BUA1</accession>
<proteinExistence type="predicted"/>
<feature type="transmembrane region" description="Helical" evidence="1">
    <location>
        <begin position="80"/>
        <end position="97"/>
    </location>
</feature>
<feature type="transmembrane region" description="Helical" evidence="1">
    <location>
        <begin position="51"/>
        <end position="74"/>
    </location>
</feature>
<gene>
    <name evidence="2" type="ORF">AB3N04_01495</name>
</gene>
<dbReference type="Pfam" id="PF14808">
    <property type="entry name" value="TMEM164"/>
    <property type="match status" value="1"/>
</dbReference>
<organism evidence="2">
    <name type="scientific">Alkalihalophilus sp. As8PL</name>
    <dbReference type="NCBI Taxonomy" id="3237103"/>
    <lineage>
        <taxon>Bacteria</taxon>
        <taxon>Bacillati</taxon>
        <taxon>Bacillota</taxon>
        <taxon>Bacilli</taxon>
        <taxon>Bacillales</taxon>
        <taxon>Bacillaceae</taxon>
        <taxon>Alkalihalophilus</taxon>
    </lineage>
</organism>
<feature type="transmembrane region" description="Helical" evidence="1">
    <location>
        <begin position="210"/>
        <end position="229"/>
    </location>
</feature>
<dbReference type="InterPro" id="IPR011737">
    <property type="entry name" value="CHP02206_TP0381"/>
</dbReference>
<feature type="transmembrane region" description="Helical" evidence="1">
    <location>
        <begin position="102"/>
        <end position="121"/>
    </location>
</feature>
<keyword evidence="1" id="KW-0472">Membrane</keyword>
<keyword evidence="1" id="KW-0812">Transmembrane</keyword>
<dbReference type="RefSeq" id="WP_368504391.1">
    <property type="nucleotide sequence ID" value="NZ_CP162551.1"/>
</dbReference>
<feature type="transmembrane region" description="Helical" evidence="1">
    <location>
        <begin position="20"/>
        <end position="39"/>
    </location>
</feature>
<keyword evidence="1" id="KW-1133">Transmembrane helix</keyword>
<name>A0AB39BUA1_9BACI</name>
<sequence length="243" mass="28407">MYDKYFAPGHYPDYPIFLSVDHLVMIMIFFILTVWLYIHRNKSYMGTNVRTGLLILLIVSEISLFIWTLSIGTWDIRYNLPFHLCTISLFFCIYMLLSNKKWVFEVVYFFGLAGALQAILTPDLFYGFPHYRFLHFFIAHIGIILSILYMVWVEKYRVTMRSVVKSFVVLNGLAVVVYLINILTGANYMFLAYKPEGASLLDFLGPHPWYILQLELIAMAMFTLLYLPFHLTRKSNEKKQGAG</sequence>
<dbReference type="AlphaFoldDB" id="A0AB39BUA1"/>
<dbReference type="NCBIfam" id="TIGR02206">
    <property type="entry name" value="intg_mem_TP0381"/>
    <property type="match status" value="1"/>
</dbReference>
<evidence type="ECO:0000313" key="2">
    <source>
        <dbReference type="EMBL" id="XDI37010.1"/>
    </source>
</evidence>
<feature type="transmembrane region" description="Helical" evidence="1">
    <location>
        <begin position="133"/>
        <end position="152"/>
    </location>
</feature>
<dbReference type="EMBL" id="CP162551">
    <property type="protein sequence ID" value="XDI37010.1"/>
    <property type="molecule type" value="Genomic_DNA"/>
</dbReference>
<feature type="transmembrane region" description="Helical" evidence="1">
    <location>
        <begin position="164"/>
        <end position="190"/>
    </location>
</feature>
<reference evidence="2" key="1">
    <citation type="submission" date="2024-07" db="EMBL/GenBank/DDBJ databases">
        <title>Identification and characteristics of an arsenic-resistant bacterial isolate, which belongs to a novel species.</title>
        <authorList>
            <person name="Juszczyk A."/>
            <person name="Kowalczyk A."/>
            <person name="Was K."/>
            <person name="Kosowicz W."/>
            <person name="Budzyn A."/>
            <person name="Latowski D."/>
        </authorList>
    </citation>
    <scope>NUCLEOTIDE SEQUENCE</scope>
    <source>
        <strain evidence="2">As8PL</strain>
    </source>
</reference>
<protein>
    <submittedName>
        <fullName evidence="2">TIGR02206 family membrane protein</fullName>
    </submittedName>
</protein>